<dbReference type="Pfam" id="PF11276">
    <property type="entry name" value="DUF3078"/>
    <property type="match status" value="1"/>
</dbReference>
<evidence type="ECO:0000313" key="2">
    <source>
        <dbReference type="EMBL" id="MDG4945500.1"/>
    </source>
</evidence>
<comment type="caution">
    <text evidence="2">The sequence shown here is derived from an EMBL/GenBank/DDBJ whole genome shotgun (WGS) entry which is preliminary data.</text>
</comment>
<sequence>MKKVLSLLTLGLFTLSFAQLTEVKTHTSKAEISVNDTIPDGWKTGGTATVLFNQSAFSNWVAGGVSNIAGNVNINYDANLKKGNWTWDNRFMFGYGLTKNEDQDYRKTDDRLEINSLVGRKAFGNWSYSLFANLRTQFTDGYSYDNDADKNYETSGLFNPAYLTFGPGMLWKKSDNLKFNLAPLTSKVTFIGDTLWKHDPNNELANEDGFVNNDQVTLFGVDPGKSSRYELGFYASGYYKVKLMENVTMENVLALYSNYLEDPQNVDIDYTMNLAMQINKYLSTNLTVQTVYDDNAYQGLQVREVFGLGVTANF</sequence>
<proteinExistence type="predicted"/>
<keyword evidence="3" id="KW-1185">Reference proteome</keyword>
<dbReference type="AlphaFoldDB" id="A0A9X4MZ87"/>
<keyword evidence="1" id="KW-0732">Signal</keyword>
<name>A0A9X4MZ87_9FLAO</name>
<gene>
    <name evidence="2" type="ORF">NMK71_03660</name>
</gene>
<dbReference type="RefSeq" id="WP_304415948.1">
    <property type="nucleotide sequence ID" value="NZ_JANAIE010000001.1"/>
</dbReference>
<dbReference type="EMBL" id="JANCMU010000001">
    <property type="protein sequence ID" value="MDG4945500.1"/>
    <property type="molecule type" value="Genomic_DNA"/>
</dbReference>
<dbReference type="Proteomes" id="UP001152599">
    <property type="component" value="Unassembled WGS sequence"/>
</dbReference>
<evidence type="ECO:0000256" key="1">
    <source>
        <dbReference type="SAM" id="SignalP"/>
    </source>
</evidence>
<dbReference type="InterPro" id="IPR021428">
    <property type="entry name" value="DUF3078"/>
</dbReference>
<feature type="signal peptide" evidence="1">
    <location>
        <begin position="1"/>
        <end position="18"/>
    </location>
</feature>
<reference evidence="2" key="1">
    <citation type="submission" date="2022-07" db="EMBL/GenBank/DDBJ databases">
        <title>Description and genome-wide analysis of Profundicola chukchiensis gen. nov., sp. nov., marine bacteria isolated from bottom sediments of the Chukchi Sea.</title>
        <authorList>
            <person name="Romanenko L."/>
            <person name="Otstavnykh N."/>
            <person name="Kurilenko V."/>
            <person name="Eremeev V."/>
            <person name="Velansky P."/>
            <person name="Mikhailov V."/>
            <person name="Isaeva M."/>
        </authorList>
    </citation>
    <scope>NUCLEOTIDE SEQUENCE</scope>
    <source>
        <strain evidence="2">KMM 9713</strain>
    </source>
</reference>
<evidence type="ECO:0000313" key="3">
    <source>
        <dbReference type="Proteomes" id="UP001152599"/>
    </source>
</evidence>
<accession>A0A9X4MZ87</accession>
<protein>
    <submittedName>
        <fullName evidence="2">DUF3078 domain-containing protein</fullName>
    </submittedName>
</protein>
<feature type="chain" id="PRO_5040976624" evidence="1">
    <location>
        <begin position="19"/>
        <end position="314"/>
    </location>
</feature>
<organism evidence="2 3">
    <name type="scientific">Profundicola chukchiensis</name>
    <dbReference type="NCBI Taxonomy" id="2961959"/>
    <lineage>
        <taxon>Bacteria</taxon>
        <taxon>Pseudomonadati</taxon>
        <taxon>Bacteroidota</taxon>
        <taxon>Flavobacteriia</taxon>
        <taxon>Flavobacteriales</taxon>
        <taxon>Weeksellaceae</taxon>
        <taxon>Profundicola</taxon>
    </lineage>
</organism>